<dbReference type="RefSeq" id="WP_217649710.1">
    <property type="nucleotide sequence ID" value="NZ_FOZX01000004.1"/>
</dbReference>
<sequence length="162" mass="16380">MRTLRERSCWTAALTLGAGLVVGVLPASADTTDNDGINLGNDNNTSVAPVQLCGNNVGVLGAVAPIGSGQDVECTNAPVVDHPEAAEVPEPPAEQPPAEQPPAEQPPAEQPPAEQPPADSGTEVLPEQETPADSSTQVQDTSESLPEAPSPEAAEGHVAVTG</sequence>
<feature type="compositionally biased region" description="Polar residues" evidence="1">
    <location>
        <begin position="131"/>
        <end position="144"/>
    </location>
</feature>
<evidence type="ECO:0000313" key="4">
    <source>
        <dbReference type="Proteomes" id="UP000198852"/>
    </source>
</evidence>
<keyword evidence="2" id="KW-0732">Signal</keyword>
<accession>A0A1I6S9U3</accession>
<gene>
    <name evidence="3" type="ORF">SAMN05660874_03021</name>
</gene>
<reference evidence="4" key="1">
    <citation type="submission" date="2016-10" db="EMBL/GenBank/DDBJ databases">
        <authorList>
            <person name="Varghese N."/>
            <person name="Submissions S."/>
        </authorList>
    </citation>
    <scope>NUCLEOTIDE SEQUENCE [LARGE SCALE GENOMIC DNA]</scope>
    <source>
        <strain evidence="4">DSM 44771</strain>
    </source>
</reference>
<feature type="region of interest" description="Disordered" evidence="1">
    <location>
        <begin position="67"/>
        <end position="162"/>
    </location>
</feature>
<evidence type="ECO:0000256" key="2">
    <source>
        <dbReference type="SAM" id="SignalP"/>
    </source>
</evidence>
<feature type="compositionally biased region" description="Pro residues" evidence="1">
    <location>
        <begin position="89"/>
        <end position="115"/>
    </location>
</feature>
<proteinExistence type="predicted"/>
<keyword evidence="4" id="KW-1185">Reference proteome</keyword>
<dbReference type="AlphaFoldDB" id="A0A1I6S9U3"/>
<dbReference type="Proteomes" id="UP000198852">
    <property type="component" value="Unassembled WGS sequence"/>
</dbReference>
<organism evidence="3 4">
    <name type="scientific">Saccharopolyspora flava</name>
    <dbReference type="NCBI Taxonomy" id="95161"/>
    <lineage>
        <taxon>Bacteria</taxon>
        <taxon>Bacillati</taxon>
        <taxon>Actinomycetota</taxon>
        <taxon>Actinomycetes</taxon>
        <taxon>Pseudonocardiales</taxon>
        <taxon>Pseudonocardiaceae</taxon>
        <taxon>Saccharopolyspora</taxon>
    </lineage>
</organism>
<evidence type="ECO:0008006" key="5">
    <source>
        <dbReference type="Google" id="ProtNLM"/>
    </source>
</evidence>
<dbReference type="EMBL" id="FOZX01000004">
    <property type="protein sequence ID" value="SFS73707.1"/>
    <property type="molecule type" value="Genomic_DNA"/>
</dbReference>
<evidence type="ECO:0000313" key="3">
    <source>
        <dbReference type="EMBL" id="SFS73707.1"/>
    </source>
</evidence>
<feature type="signal peptide" evidence="2">
    <location>
        <begin position="1"/>
        <end position="29"/>
    </location>
</feature>
<protein>
    <recommendedName>
        <fullName evidence="5">Small secreted domain</fullName>
    </recommendedName>
</protein>
<name>A0A1I6S9U3_9PSEU</name>
<evidence type="ECO:0000256" key="1">
    <source>
        <dbReference type="SAM" id="MobiDB-lite"/>
    </source>
</evidence>
<feature type="chain" id="PRO_5011648074" description="Small secreted domain" evidence="2">
    <location>
        <begin position="30"/>
        <end position="162"/>
    </location>
</feature>
<dbReference type="STRING" id="95161.SAMN05660874_03021"/>